<gene>
    <name evidence="8" type="primary">SCS3</name>
    <name evidence="8" type="synonym">FIT2B</name>
    <name evidence="11" type="ORF">PT974_08102</name>
</gene>
<keyword evidence="12" id="KW-1185">Reference proteome</keyword>
<feature type="transmembrane region" description="Helical" evidence="10">
    <location>
        <begin position="276"/>
        <end position="296"/>
    </location>
</feature>
<evidence type="ECO:0000256" key="10">
    <source>
        <dbReference type="SAM" id="Phobius"/>
    </source>
</evidence>
<keyword evidence="8" id="KW-0594">Phospholipid biosynthesis</keyword>
<comment type="catalytic activity">
    <reaction evidence="8">
        <text>an acyl-CoA + H2O = an acyl-4'-phosphopantetheine + adenosine 3',5'-bisphosphate + 2 H(+)</text>
        <dbReference type="Rhea" id="RHEA:50044"/>
        <dbReference type="ChEBI" id="CHEBI:15377"/>
        <dbReference type="ChEBI" id="CHEBI:15378"/>
        <dbReference type="ChEBI" id="CHEBI:58342"/>
        <dbReference type="ChEBI" id="CHEBI:58343"/>
        <dbReference type="ChEBI" id="CHEBI:132023"/>
    </reaction>
</comment>
<keyword evidence="5 8" id="KW-1133">Transmembrane helix</keyword>
<evidence type="ECO:0000256" key="8">
    <source>
        <dbReference type="HAMAP-Rule" id="MF_03231"/>
    </source>
</evidence>
<keyword evidence="4 8" id="KW-0256">Endoplasmic reticulum</keyword>
<feature type="active site" evidence="8">
    <location>
        <position position="296"/>
    </location>
</feature>
<evidence type="ECO:0000256" key="5">
    <source>
        <dbReference type="ARBA" id="ARBA00022989"/>
    </source>
</evidence>
<evidence type="ECO:0000256" key="4">
    <source>
        <dbReference type="ARBA" id="ARBA00022824"/>
    </source>
</evidence>
<evidence type="ECO:0000256" key="1">
    <source>
        <dbReference type="ARBA" id="ARBA00004477"/>
    </source>
</evidence>
<comment type="catalytic activity">
    <reaction evidence="8">
        <text>(9Z)-octadecenoyl-CoA + H2O = S-(9Z-octadecenoyl)-4'-phosphopantetheine + adenosine 3',5'-bisphosphate + 2 H(+)</text>
        <dbReference type="Rhea" id="RHEA:65564"/>
        <dbReference type="ChEBI" id="CHEBI:15377"/>
        <dbReference type="ChEBI" id="CHEBI:15378"/>
        <dbReference type="ChEBI" id="CHEBI:57387"/>
        <dbReference type="ChEBI" id="CHEBI:58343"/>
        <dbReference type="ChEBI" id="CHEBI:156553"/>
    </reaction>
</comment>
<evidence type="ECO:0000256" key="9">
    <source>
        <dbReference type="SAM" id="MobiDB-lite"/>
    </source>
</evidence>
<keyword evidence="8" id="KW-0444">Lipid biosynthesis</keyword>
<dbReference type="InterPro" id="IPR019388">
    <property type="entry name" value="FIT"/>
</dbReference>
<name>A0ABR0SDK5_9HYPO</name>
<comment type="function">
    <text evidence="8">Fatty acyl-coenzyme A (CoA) diphosphatase that hydrolyzes fatty acyl-CoA to yield acyl-4'-phosphopantetheine and adenosine 3',5'-bisphosphate. Preferentially hydrolyzes unsaturated long-chain acyl-CoA substrates in the endoplasmic reticulum (ER) lumen. This catalytic activity is required for maintaining ER structure and for lipid droplets (LDs) biogenesis, which are lipid storage organelles involved in maintaining lipid and energy homeostasis. May directly bind to diacylglycerol (DAGs) and triacylglycerol, which is also important for LD biogenesis. May support directional budding of nacent LDs from the ER into the cytosol by reducing DAG levels at sites of LD formation. May play a role in the regulation of cell morphology and cytoskeletal organization. Involved in phospholipid biosynthesis.</text>
</comment>
<organism evidence="11 12">
    <name type="scientific">Cladobotryum mycophilum</name>
    <dbReference type="NCBI Taxonomy" id="491253"/>
    <lineage>
        <taxon>Eukaryota</taxon>
        <taxon>Fungi</taxon>
        <taxon>Dikarya</taxon>
        <taxon>Ascomycota</taxon>
        <taxon>Pezizomycotina</taxon>
        <taxon>Sordariomycetes</taxon>
        <taxon>Hypocreomycetidae</taxon>
        <taxon>Hypocreales</taxon>
        <taxon>Hypocreaceae</taxon>
        <taxon>Cladobotryum</taxon>
    </lineage>
</organism>
<dbReference type="EC" id="3.6.1.-" evidence="8"/>
<evidence type="ECO:0000256" key="6">
    <source>
        <dbReference type="ARBA" id="ARBA00023098"/>
    </source>
</evidence>
<evidence type="ECO:0000313" key="12">
    <source>
        <dbReference type="Proteomes" id="UP001338125"/>
    </source>
</evidence>
<keyword evidence="3 8" id="KW-0378">Hydrolase</keyword>
<evidence type="ECO:0000256" key="7">
    <source>
        <dbReference type="ARBA" id="ARBA00023136"/>
    </source>
</evidence>
<dbReference type="EMBL" id="JAVFKD010000014">
    <property type="protein sequence ID" value="KAK5989840.1"/>
    <property type="molecule type" value="Genomic_DNA"/>
</dbReference>
<reference evidence="11 12" key="1">
    <citation type="submission" date="2024-01" db="EMBL/GenBank/DDBJ databases">
        <title>Complete genome of Cladobotryum mycophilum ATHUM6906.</title>
        <authorList>
            <person name="Christinaki A.C."/>
            <person name="Myridakis A.I."/>
            <person name="Kouvelis V.N."/>
        </authorList>
    </citation>
    <scope>NUCLEOTIDE SEQUENCE [LARGE SCALE GENOMIC DNA]</scope>
    <source>
        <strain evidence="11 12">ATHUM6906</strain>
    </source>
</reference>
<keyword evidence="8" id="KW-1208">Phospholipid metabolism</keyword>
<keyword evidence="7 8" id="KW-0472">Membrane</keyword>
<comment type="subcellular location">
    <subcellularLocation>
        <location evidence="1 8">Endoplasmic reticulum membrane</location>
        <topology evidence="1 8">Multi-pass membrane protein</topology>
    </subcellularLocation>
</comment>
<keyword evidence="2 8" id="KW-0812">Transmembrane</keyword>
<comment type="catalytic activity">
    <reaction evidence="8">
        <text>hexadecanoyl-CoA + H2O = S-hexadecanoyl-4'-phosphopantetheine + adenosine 3',5'-bisphosphate + 2 H(+)</text>
        <dbReference type="Rhea" id="RHEA:50032"/>
        <dbReference type="ChEBI" id="CHEBI:15377"/>
        <dbReference type="ChEBI" id="CHEBI:15378"/>
        <dbReference type="ChEBI" id="CHEBI:57379"/>
        <dbReference type="ChEBI" id="CHEBI:58343"/>
        <dbReference type="ChEBI" id="CHEBI:132018"/>
    </reaction>
</comment>
<dbReference type="PANTHER" id="PTHR23129">
    <property type="entry name" value="ACYL-COENZYME A DIPHOSPHATASE FITM2"/>
    <property type="match status" value="1"/>
</dbReference>
<feature type="transmembrane region" description="Helical" evidence="10">
    <location>
        <begin position="42"/>
        <end position="63"/>
    </location>
</feature>
<keyword evidence="6" id="KW-0443">Lipid metabolism</keyword>
<feature type="compositionally biased region" description="Polar residues" evidence="9">
    <location>
        <begin position="19"/>
        <end position="33"/>
    </location>
</feature>
<sequence length="334" mass="37138">MSEVHQRTASRAPPPDASTMASDIKQNPSSTRRNSPHLPTPLERIALGLFPLILVFGTIFSVLSPHTRSAPYDPVSQSHLQDPSLAPSYFARKNNVFNVFFVKRGWGWTTFAFVFALLMHPTGKTPAEVVMVRRFRAGLRWVAITGWWFFVTQWCFGPPIIDRSFRWTGGKCELAQREVIMGDPTMKEMLTSVACKAAGGRWKGGHDISGHVFLLVLGTAFLMHEVGWPVIRWSKSQAEERCVVMPDGAIKSANVEAHPETDEQPRESALGIGGKAAAAIMSMNLWMLLMTAIYFHTWFEKLTGLLTAIVGVYAVYYVPRLVPGLRQIVGLPGI</sequence>
<evidence type="ECO:0000256" key="2">
    <source>
        <dbReference type="ARBA" id="ARBA00022692"/>
    </source>
</evidence>
<dbReference type="InterPro" id="IPR046400">
    <property type="entry name" value="SCS3"/>
</dbReference>
<feature type="transmembrane region" description="Helical" evidence="10">
    <location>
        <begin position="302"/>
        <end position="318"/>
    </location>
</feature>
<feature type="transmembrane region" description="Helical" evidence="10">
    <location>
        <begin position="139"/>
        <end position="161"/>
    </location>
</feature>
<comment type="catalytic activity">
    <reaction evidence="8">
        <text>(5Z,8Z,11Z,14Z)-eicosatetraenoyl-CoA + H2O = S-(5Z,8Z,11Z,14Z-eicosatetraenoyl)-4'-phosphopantetheine + adenosine 3',5'-bisphosphate + 2 H(+)</text>
        <dbReference type="Rhea" id="RHEA:65568"/>
        <dbReference type="ChEBI" id="CHEBI:15377"/>
        <dbReference type="ChEBI" id="CHEBI:15378"/>
        <dbReference type="ChEBI" id="CHEBI:57368"/>
        <dbReference type="ChEBI" id="CHEBI:58343"/>
        <dbReference type="ChEBI" id="CHEBI:156554"/>
    </reaction>
</comment>
<comment type="similarity">
    <text evidence="8">Belongs to the FIT family. Fungal FIT2B/SCS3 subfamily.</text>
</comment>
<dbReference type="PANTHER" id="PTHR23129:SF0">
    <property type="entry name" value="ACYL-COENZYME A DIPHOSPHATASE FITM2"/>
    <property type="match status" value="1"/>
</dbReference>
<proteinExistence type="inferred from homology"/>
<evidence type="ECO:0000313" key="11">
    <source>
        <dbReference type="EMBL" id="KAK5989840.1"/>
    </source>
</evidence>
<feature type="transmembrane region" description="Helical" evidence="10">
    <location>
        <begin position="212"/>
        <end position="231"/>
    </location>
</feature>
<accession>A0ABR0SDK5</accession>
<dbReference type="HAMAP" id="MF_03231">
    <property type="entry name" value="SCS3"/>
    <property type="match status" value="1"/>
</dbReference>
<feature type="transmembrane region" description="Helical" evidence="10">
    <location>
        <begin position="96"/>
        <end position="118"/>
    </location>
</feature>
<protein>
    <recommendedName>
        <fullName evidence="8">Acyl-coenzyme A diphosphatase SCS3</fullName>
        <ecNumber evidence="8">3.6.1.-</ecNumber>
    </recommendedName>
    <alternativeName>
        <fullName evidence="8">FIT family protein SCS3</fullName>
    </alternativeName>
</protein>
<dbReference type="Pfam" id="PF10261">
    <property type="entry name" value="FIT"/>
    <property type="match status" value="1"/>
</dbReference>
<dbReference type="Proteomes" id="UP001338125">
    <property type="component" value="Unassembled WGS sequence"/>
</dbReference>
<feature type="region of interest" description="Disordered" evidence="9">
    <location>
        <begin position="1"/>
        <end position="38"/>
    </location>
</feature>
<comment type="caution">
    <text evidence="11">The sequence shown here is derived from an EMBL/GenBank/DDBJ whole genome shotgun (WGS) entry which is preliminary data.</text>
</comment>
<feature type="active site" evidence="8">
    <location>
        <position position="211"/>
    </location>
</feature>
<evidence type="ECO:0000256" key="3">
    <source>
        <dbReference type="ARBA" id="ARBA00022801"/>
    </source>
</evidence>